<evidence type="ECO:0000313" key="2">
    <source>
        <dbReference type="EMBL" id="JAE31777.1"/>
    </source>
</evidence>
<feature type="signal peptide" evidence="1">
    <location>
        <begin position="1"/>
        <end position="18"/>
    </location>
</feature>
<dbReference type="AlphaFoldDB" id="A0A0A9H4V2"/>
<protein>
    <submittedName>
        <fullName evidence="2">Uncharacterized protein</fullName>
    </submittedName>
</protein>
<organism evidence="2">
    <name type="scientific">Arundo donax</name>
    <name type="common">Giant reed</name>
    <name type="synonym">Donax arundinaceus</name>
    <dbReference type="NCBI Taxonomy" id="35708"/>
    <lineage>
        <taxon>Eukaryota</taxon>
        <taxon>Viridiplantae</taxon>
        <taxon>Streptophyta</taxon>
        <taxon>Embryophyta</taxon>
        <taxon>Tracheophyta</taxon>
        <taxon>Spermatophyta</taxon>
        <taxon>Magnoliopsida</taxon>
        <taxon>Liliopsida</taxon>
        <taxon>Poales</taxon>
        <taxon>Poaceae</taxon>
        <taxon>PACMAD clade</taxon>
        <taxon>Arundinoideae</taxon>
        <taxon>Arundineae</taxon>
        <taxon>Arundo</taxon>
    </lineage>
</organism>
<evidence type="ECO:0000256" key="1">
    <source>
        <dbReference type="SAM" id="SignalP"/>
    </source>
</evidence>
<dbReference type="EMBL" id="GBRH01166119">
    <property type="protein sequence ID" value="JAE31777.1"/>
    <property type="molecule type" value="Transcribed_RNA"/>
</dbReference>
<accession>A0A0A9H4V2</accession>
<name>A0A0A9H4V2_ARUDO</name>
<keyword evidence="1" id="KW-0732">Signal</keyword>
<reference evidence="2" key="2">
    <citation type="journal article" date="2015" name="Data Brief">
        <title>Shoot transcriptome of the giant reed, Arundo donax.</title>
        <authorList>
            <person name="Barrero R.A."/>
            <person name="Guerrero F.D."/>
            <person name="Moolhuijzen P."/>
            <person name="Goolsby J.A."/>
            <person name="Tidwell J."/>
            <person name="Bellgard S.E."/>
            <person name="Bellgard M.I."/>
        </authorList>
    </citation>
    <scope>NUCLEOTIDE SEQUENCE</scope>
    <source>
        <tissue evidence="2">Shoot tissue taken approximately 20 cm above the soil surface</tissue>
    </source>
</reference>
<reference evidence="2" key="1">
    <citation type="submission" date="2014-09" db="EMBL/GenBank/DDBJ databases">
        <authorList>
            <person name="Magalhaes I.L.F."/>
            <person name="Oliveira U."/>
            <person name="Santos F.R."/>
            <person name="Vidigal T.H.D.A."/>
            <person name="Brescovit A.D."/>
            <person name="Santos A.J."/>
        </authorList>
    </citation>
    <scope>NUCLEOTIDE SEQUENCE</scope>
    <source>
        <tissue evidence="2">Shoot tissue taken approximately 20 cm above the soil surface</tissue>
    </source>
</reference>
<feature type="chain" id="PRO_5002062873" evidence="1">
    <location>
        <begin position="19"/>
        <end position="36"/>
    </location>
</feature>
<proteinExistence type="predicted"/>
<sequence>MLSHFLLHLMFTLEGFHCKDVWRQRQVYRICETIQF</sequence>